<organism evidence="1 2">
    <name type="scientific">Candidatus Magnetaquiglobus chichijimensis</name>
    <dbReference type="NCBI Taxonomy" id="3141448"/>
    <lineage>
        <taxon>Bacteria</taxon>
        <taxon>Pseudomonadati</taxon>
        <taxon>Pseudomonadota</taxon>
        <taxon>Magnetococcia</taxon>
        <taxon>Magnetococcales</taxon>
        <taxon>Candidatus Magnetaquicoccaceae</taxon>
        <taxon>Candidatus Magnetaquiglobus</taxon>
    </lineage>
</organism>
<proteinExistence type="predicted"/>
<protein>
    <recommendedName>
        <fullName evidence="3">Tetratricopeptide repeat protein</fullName>
    </recommendedName>
</protein>
<gene>
    <name evidence="1" type="ORF">SIID45300_01289</name>
</gene>
<dbReference type="EMBL" id="BAAFGK010000004">
    <property type="protein sequence ID" value="GAB0056971.1"/>
    <property type="molecule type" value="Genomic_DNA"/>
</dbReference>
<evidence type="ECO:0008006" key="3">
    <source>
        <dbReference type="Google" id="ProtNLM"/>
    </source>
</evidence>
<name>A0ABQ0C7W1_9PROT</name>
<comment type="caution">
    <text evidence="1">The sequence shown here is derived from an EMBL/GenBank/DDBJ whole genome shotgun (WGS) entry which is preliminary data.</text>
</comment>
<evidence type="ECO:0000313" key="2">
    <source>
        <dbReference type="Proteomes" id="UP001628193"/>
    </source>
</evidence>
<accession>A0ABQ0C7W1</accession>
<sequence>MIRNIVELFSQFMAGDPFYDAVELYDSGNRSESLNKFEEIAGSSFPEVEYNIAVIRGEILEK</sequence>
<evidence type="ECO:0000313" key="1">
    <source>
        <dbReference type="EMBL" id="GAB0056971.1"/>
    </source>
</evidence>
<reference evidence="1 2" key="1">
    <citation type="submission" date="2024-09" db="EMBL/GenBank/DDBJ databases">
        <title>Draft genome sequence of Candidatus Magnetaquicoccaceae bacterium FCR-1.</title>
        <authorList>
            <person name="Shimoshige H."/>
            <person name="Shimamura S."/>
            <person name="Taoka A."/>
            <person name="Kobayashi H."/>
            <person name="Maekawa T."/>
        </authorList>
    </citation>
    <scope>NUCLEOTIDE SEQUENCE [LARGE SCALE GENOMIC DNA]</scope>
    <source>
        <strain evidence="1 2">FCR-1</strain>
    </source>
</reference>
<keyword evidence="2" id="KW-1185">Reference proteome</keyword>
<dbReference type="RefSeq" id="WP_420904683.1">
    <property type="nucleotide sequence ID" value="NZ_BAAFGK010000004.1"/>
</dbReference>
<dbReference type="Proteomes" id="UP001628193">
    <property type="component" value="Unassembled WGS sequence"/>
</dbReference>